<feature type="domain" description="Large ribosomal subunit protein bL25 L25" evidence="7">
    <location>
        <begin position="10"/>
        <end position="97"/>
    </location>
</feature>
<keyword evidence="3 5" id="KW-0689">Ribosomal protein</keyword>
<comment type="similarity">
    <text evidence="5">Belongs to the bacterial ribosomal protein bL25 family. CTC subfamily.</text>
</comment>
<gene>
    <name evidence="5" type="primary">rplY</name>
    <name evidence="5" type="synonym">ctc</name>
    <name evidence="9" type="ORF">C8D86_10226</name>
</gene>
<dbReference type="NCBIfam" id="NF004128">
    <property type="entry name" value="PRK05618.1-2"/>
    <property type="match status" value="1"/>
</dbReference>
<dbReference type="Gene3D" id="2.40.240.10">
    <property type="entry name" value="Ribosomal Protein L25, Chain P"/>
    <property type="match status" value="1"/>
</dbReference>
<evidence type="ECO:0000313" key="10">
    <source>
        <dbReference type="Proteomes" id="UP000254720"/>
    </source>
</evidence>
<evidence type="ECO:0000256" key="1">
    <source>
        <dbReference type="ARBA" id="ARBA00022730"/>
    </source>
</evidence>
<dbReference type="InterPro" id="IPR020056">
    <property type="entry name" value="Rbsml_bL25/Gln-tRNA_synth_N"/>
</dbReference>
<evidence type="ECO:0000256" key="5">
    <source>
        <dbReference type="HAMAP-Rule" id="MF_01334"/>
    </source>
</evidence>
<dbReference type="OrthoDB" id="9806411at2"/>
<reference evidence="9 10" key="1">
    <citation type="submission" date="2018-07" db="EMBL/GenBank/DDBJ databases">
        <title>Genomic Encyclopedia of Type Strains, Phase IV (KMG-IV): sequencing the most valuable type-strain genomes for metagenomic binning, comparative biology and taxonomic classification.</title>
        <authorList>
            <person name="Goeker M."/>
        </authorList>
    </citation>
    <scope>NUCLEOTIDE SEQUENCE [LARGE SCALE GENOMIC DNA]</scope>
    <source>
        <strain evidence="9 10">DSM 16500</strain>
    </source>
</reference>
<dbReference type="InterPro" id="IPR037121">
    <property type="entry name" value="Ribosomal_bL25_C"/>
</dbReference>
<comment type="subunit">
    <text evidence="5">Part of the 50S ribosomal subunit; part of the 5S rRNA/L5/L18/L25 subcomplex. Contacts the 5S rRNA. Binds to the 5S rRNA independently of L5 and L18.</text>
</comment>
<dbReference type="InterPro" id="IPR029751">
    <property type="entry name" value="Ribosomal_L25_dom"/>
</dbReference>
<name>A0A370GYM2_9COXI</name>
<dbReference type="HAMAP" id="MF_01336">
    <property type="entry name" value="Ribosomal_bL25"/>
    <property type="match status" value="1"/>
</dbReference>
<dbReference type="HAMAP" id="MF_01334">
    <property type="entry name" value="Ribosomal_bL25_CTC"/>
    <property type="match status" value="1"/>
</dbReference>
<sequence>MASKNHTFEIEAAVRHDKGKGASRRLRREDKIPGVVYGGGKEAVSLSFEHKKLAKSLENEAFYSHILTLKTGTDSERVILKDLQRHPYKARILHVDLQRVRADEKLHMSVPLHFIGGEKAPGAKDAGGMISHIETDVEIACLPDDLPEYIEVDISGMQLNDILHLSDIKVPKGVEIVALAHEDDKPIVSIHMPREEEVPTEAPEASEVPAIEQEAEDKGEEPEEK</sequence>
<dbReference type="GO" id="GO:0003735">
    <property type="term" value="F:structural constituent of ribosome"/>
    <property type="evidence" value="ECO:0007669"/>
    <property type="project" value="InterPro"/>
</dbReference>
<comment type="caution">
    <text evidence="9">The sequence shown here is derived from an EMBL/GenBank/DDBJ whole genome shotgun (WGS) entry which is preliminary data.</text>
</comment>
<keyword evidence="4 5" id="KW-0687">Ribonucleoprotein</keyword>
<dbReference type="EMBL" id="QQAX01000002">
    <property type="protein sequence ID" value="RDI48599.1"/>
    <property type="molecule type" value="Genomic_DNA"/>
</dbReference>
<dbReference type="NCBIfam" id="NF004612">
    <property type="entry name" value="PRK05943.1"/>
    <property type="match status" value="1"/>
</dbReference>
<keyword evidence="10" id="KW-1185">Reference proteome</keyword>
<dbReference type="SUPFAM" id="SSF50715">
    <property type="entry name" value="Ribosomal protein L25-like"/>
    <property type="match status" value="1"/>
</dbReference>
<feature type="compositionally biased region" description="Basic and acidic residues" evidence="6">
    <location>
        <begin position="188"/>
        <end position="197"/>
    </location>
</feature>
<dbReference type="InterPro" id="IPR020057">
    <property type="entry name" value="Ribosomal_bL25_b-dom"/>
</dbReference>
<accession>A0A370GYM2</accession>
<dbReference type="Pfam" id="PF01386">
    <property type="entry name" value="Ribosomal_L25p"/>
    <property type="match status" value="1"/>
</dbReference>
<protein>
    <recommendedName>
        <fullName evidence="5">Large ribosomal subunit protein bL25</fullName>
    </recommendedName>
    <alternativeName>
        <fullName evidence="5">General stress protein CTC</fullName>
    </alternativeName>
</protein>
<keyword evidence="1 5" id="KW-0699">rRNA-binding</keyword>
<evidence type="ECO:0000313" key="9">
    <source>
        <dbReference type="EMBL" id="RDI48599.1"/>
    </source>
</evidence>
<dbReference type="PANTHER" id="PTHR33284">
    <property type="entry name" value="RIBOSOMAL PROTEIN L25/GLN-TRNA SYNTHETASE, ANTI-CODON-BINDING DOMAIN-CONTAINING PROTEIN"/>
    <property type="match status" value="1"/>
</dbReference>
<dbReference type="InterPro" id="IPR001021">
    <property type="entry name" value="Ribosomal_bL25_long"/>
</dbReference>
<comment type="function">
    <text evidence="5">This is one of the proteins that binds to the 5S RNA in the ribosome where it forms part of the central protuberance.</text>
</comment>
<feature type="domain" description="Large ribosomal subunit protein bL25 beta" evidence="8">
    <location>
        <begin position="105"/>
        <end position="194"/>
    </location>
</feature>
<dbReference type="GO" id="GO:0008097">
    <property type="term" value="F:5S rRNA binding"/>
    <property type="evidence" value="ECO:0007669"/>
    <property type="project" value="InterPro"/>
</dbReference>
<dbReference type="NCBIfam" id="NF004130">
    <property type="entry name" value="PRK05618.1-5"/>
    <property type="match status" value="1"/>
</dbReference>
<dbReference type="RefSeq" id="WP_114833408.1">
    <property type="nucleotide sequence ID" value="NZ_LR699114.1"/>
</dbReference>
<evidence type="ECO:0000256" key="4">
    <source>
        <dbReference type="ARBA" id="ARBA00023274"/>
    </source>
</evidence>
<evidence type="ECO:0000259" key="7">
    <source>
        <dbReference type="Pfam" id="PF01386"/>
    </source>
</evidence>
<dbReference type="InterPro" id="IPR011035">
    <property type="entry name" value="Ribosomal_bL25/Gln-tRNA_synth"/>
</dbReference>
<dbReference type="InterPro" id="IPR020055">
    <property type="entry name" value="Ribosomal_bL25_short"/>
</dbReference>
<dbReference type="CDD" id="cd00495">
    <property type="entry name" value="Ribosomal_L25_TL5_CTC"/>
    <property type="match status" value="1"/>
</dbReference>
<feature type="region of interest" description="Disordered" evidence="6">
    <location>
        <begin position="188"/>
        <end position="225"/>
    </location>
</feature>
<dbReference type="AlphaFoldDB" id="A0A370GYM2"/>
<dbReference type="PANTHER" id="PTHR33284:SF1">
    <property type="entry name" value="RIBOSOMAL PROTEIN L25_GLN-TRNA SYNTHETASE, ANTI-CODON-BINDING DOMAIN-CONTAINING PROTEIN"/>
    <property type="match status" value="1"/>
</dbReference>
<feature type="compositionally biased region" description="Acidic residues" evidence="6">
    <location>
        <begin position="213"/>
        <end position="225"/>
    </location>
</feature>
<keyword evidence="2 5" id="KW-0694">RNA-binding</keyword>
<dbReference type="Pfam" id="PF14693">
    <property type="entry name" value="Ribosomal_TL5_C"/>
    <property type="match status" value="1"/>
</dbReference>
<organism evidence="9 10">
    <name type="scientific">Aquicella lusitana</name>
    <dbReference type="NCBI Taxonomy" id="254246"/>
    <lineage>
        <taxon>Bacteria</taxon>
        <taxon>Pseudomonadati</taxon>
        <taxon>Pseudomonadota</taxon>
        <taxon>Gammaproteobacteria</taxon>
        <taxon>Legionellales</taxon>
        <taxon>Coxiellaceae</taxon>
        <taxon>Aquicella</taxon>
    </lineage>
</organism>
<proteinExistence type="inferred from homology"/>
<dbReference type="Gene3D" id="2.170.120.20">
    <property type="entry name" value="Ribosomal protein L25, beta domain"/>
    <property type="match status" value="1"/>
</dbReference>
<evidence type="ECO:0000256" key="6">
    <source>
        <dbReference type="SAM" id="MobiDB-lite"/>
    </source>
</evidence>
<dbReference type="NCBIfam" id="TIGR00731">
    <property type="entry name" value="bL25_bact_ctc"/>
    <property type="match status" value="1"/>
</dbReference>
<dbReference type="InterPro" id="IPR020930">
    <property type="entry name" value="Ribosomal_uL5_bac-type"/>
</dbReference>
<dbReference type="Proteomes" id="UP000254720">
    <property type="component" value="Unassembled WGS sequence"/>
</dbReference>
<evidence type="ECO:0000256" key="2">
    <source>
        <dbReference type="ARBA" id="ARBA00022884"/>
    </source>
</evidence>
<dbReference type="GO" id="GO:0022625">
    <property type="term" value="C:cytosolic large ribosomal subunit"/>
    <property type="evidence" value="ECO:0007669"/>
    <property type="project" value="TreeGrafter"/>
</dbReference>
<evidence type="ECO:0000259" key="8">
    <source>
        <dbReference type="Pfam" id="PF14693"/>
    </source>
</evidence>
<evidence type="ECO:0000256" key="3">
    <source>
        <dbReference type="ARBA" id="ARBA00022980"/>
    </source>
</evidence>
<dbReference type="GO" id="GO:0006412">
    <property type="term" value="P:translation"/>
    <property type="evidence" value="ECO:0007669"/>
    <property type="project" value="UniProtKB-UniRule"/>
</dbReference>